<organism evidence="2 3">
    <name type="scientific">Litorivivens lipolytica</name>
    <dbReference type="NCBI Taxonomy" id="1524264"/>
    <lineage>
        <taxon>Bacteria</taxon>
        <taxon>Pseudomonadati</taxon>
        <taxon>Pseudomonadota</taxon>
        <taxon>Gammaproteobacteria</taxon>
        <taxon>Litorivivens</taxon>
    </lineage>
</organism>
<dbReference type="SUPFAM" id="SSF55961">
    <property type="entry name" value="Bet v1-like"/>
    <property type="match status" value="1"/>
</dbReference>
<dbReference type="InterPro" id="IPR028347">
    <property type="entry name" value="START_dom_prot"/>
</dbReference>
<reference evidence="2 3" key="1">
    <citation type="submission" date="2020-08" db="EMBL/GenBank/DDBJ databases">
        <title>Genomic Encyclopedia of Type Strains, Phase III (KMG-III): the genomes of soil and plant-associated and newly described type strains.</title>
        <authorList>
            <person name="Whitman W."/>
        </authorList>
    </citation>
    <scope>NUCLEOTIDE SEQUENCE [LARGE SCALE GENOMIC DNA]</scope>
    <source>
        <strain evidence="2 3">CECT 8654</strain>
    </source>
</reference>
<dbReference type="RefSeq" id="WP_183409855.1">
    <property type="nucleotide sequence ID" value="NZ_JACHWY010000001.1"/>
</dbReference>
<feature type="chain" id="PRO_5030915029" description="START domain-containing protein" evidence="1">
    <location>
        <begin position="20"/>
        <end position="231"/>
    </location>
</feature>
<dbReference type="PROSITE" id="PS51257">
    <property type="entry name" value="PROKAR_LIPOPROTEIN"/>
    <property type="match status" value="1"/>
</dbReference>
<feature type="signal peptide" evidence="1">
    <location>
        <begin position="1"/>
        <end position="19"/>
    </location>
</feature>
<dbReference type="AlphaFoldDB" id="A0A7W4W5E8"/>
<keyword evidence="3" id="KW-1185">Reference proteome</keyword>
<sequence length="231" mass="25674">MSRLLVILLLAMASCSATRADVDGGWKLEKQKDGISVYSRERDDSDYREFRAEAFVAAQLNQLMGVLDDTAACPRWMHNCLAPVLLAEPDVLERFTYMRNDLPWPYKDRALLVRSSITPGDTEVRIALQGIEREALPAAARDKLPDLGSYPWAERFAGEFTFVPVEGGHQVSYRLHIDLGGSPSATLANGVIAETPLKTLAGLRAIVEEQRYRDFEIPAWESVPATAAPNR</sequence>
<name>A0A7W4W5E8_9GAMM</name>
<evidence type="ECO:0000313" key="2">
    <source>
        <dbReference type="EMBL" id="MBB3047219.1"/>
    </source>
</evidence>
<dbReference type="EMBL" id="JACHWY010000001">
    <property type="protein sequence ID" value="MBB3047219.1"/>
    <property type="molecule type" value="Genomic_DNA"/>
</dbReference>
<dbReference type="InterPro" id="IPR023393">
    <property type="entry name" value="START-like_dom_sf"/>
</dbReference>
<dbReference type="PIRSF" id="PIRSF039033">
    <property type="entry name" value="START_dom"/>
    <property type="match status" value="1"/>
</dbReference>
<evidence type="ECO:0008006" key="4">
    <source>
        <dbReference type="Google" id="ProtNLM"/>
    </source>
</evidence>
<gene>
    <name evidence="2" type="ORF">FHR99_001455</name>
</gene>
<dbReference type="Proteomes" id="UP000537130">
    <property type="component" value="Unassembled WGS sequence"/>
</dbReference>
<comment type="caution">
    <text evidence="2">The sequence shown here is derived from an EMBL/GenBank/DDBJ whole genome shotgun (WGS) entry which is preliminary data.</text>
</comment>
<evidence type="ECO:0000313" key="3">
    <source>
        <dbReference type="Proteomes" id="UP000537130"/>
    </source>
</evidence>
<protein>
    <recommendedName>
        <fullName evidence="4">START domain-containing protein</fullName>
    </recommendedName>
</protein>
<evidence type="ECO:0000256" key="1">
    <source>
        <dbReference type="SAM" id="SignalP"/>
    </source>
</evidence>
<dbReference type="Gene3D" id="3.30.530.20">
    <property type="match status" value="1"/>
</dbReference>
<accession>A0A7W4W5E8</accession>
<keyword evidence="1" id="KW-0732">Signal</keyword>
<proteinExistence type="predicted"/>